<sequence length="211" mass="23789">MKESQEERTKLGLLLKSLLDRRSLSMRRLSELTAIDTATISRIINGKRKATLEHLHSFSIHLDISMNELLDAAGYPIREEEKAGSKLSEHIESIQHSLESSIAQLSEEDIDRKLEEYATFVQTTDGREEILSGFDQKVRKVDSVGPFIQHLKGFFEKFQLKKGSSAELILIGSVLLYFIIPVDVIPDYLFPVGYIDDAIAVQLIAKKIGES</sequence>
<dbReference type="GO" id="GO:0012505">
    <property type="term" value="C:endomembrane system"/>
    <property type="evidence" value="ECO:0007669"/>
    <property type="project" value="UniProtKB-SubCell"/>
</dbReference>
<accession>A0A177ZK66</accession>
<evidence type="ECO:0000256" key="4">
    <source>
        <dbReference type="ARBA" id="ARBA00023136"/>
    </source>
</evidence>
<evidence type="ECO:0000256" key="2">
    <source>
        <dbReference type="ARBA" id="ARBA00022692"/>
    </source>
</evidence>
<dbReference type="EMBL" id="LDJR01000057">
    <property type="protein sequence ID" value="OAK68174.1"/>
    <property type="molecule type" value="Genomic_DNA"/>
</dbReference>
<comment type="subcellular location">
    <subcellularLocation>
        <location evidence="1">Endomembrane system</location>
        <topology evidence="1">Multi-pass membrane protein</topology>
    </subcellularLocation>
</comment>
<dbReference type="SUPFAM" id="SSF47413">
    <property type="entry name" value="lambda repressor-like DNA-binding domains"/>
    <property type="match status" value="1"/>
</dbReference>
<dbReference type="PATRIC" id="fig|217031.6.peg.3585"/>
<evidence type="ECO:0000313" key="8">
    <source>
        <dbReference type="Proteomes" id="UP000077881"/>
    </source>
</evidence>
<evidence type="ECO:0000259" key="6">
    <source>
        <dbReference type="PROSITE" id="PS50943"/>
    </source>
</evidence>
<keyword evidence="3 5" id="KW-1133">Transmembrane helix</keyword>
<comment type="caution">
    <text evidence="7">The sequence shown here is derived from an EMBL/GenBank/DDBJ whole genome shotgun (WGS) entry which is preliminary data.</text>
</comment>
<organism evidence="7 8">
    <name type="scientific">Lederbergia galactosidilytica</name>
    <dbReference type="NCBI Taxonomy" id="217031"/>
    <lineage>
        <taxon>Bacteria</taxon>
        <taxon>Bacillati</taxon>
        <taxon>Bacillota</taxon>
        <taxon>Bacilli</taxon>
        <taxon>Bacillales</taxon>
        <taxon>Bacillaceae</taxon>
        <taxon>Lederbergia</taxon>
    </lineage>
</organism>
<evidence type="ECO:0000256" key="3">
    <source>
        <dbReference type="ARBA" id="ARBA00022989"/>
    </source>
</evidence>
<dbReference type="RefSeq" id="WP_057985276.1">
    <property type="nucleotide sequence ID" value="NZ_JAGGKH010000009.1"/>
</dbReference>
<dbReference type="Proteomes" id="UP000077881">
    <property type="component" value="Unassembled WGS sequence"/>
</dbReference>
<keyword evidence="7" id="KW-0238">DNA-binding</keyword>
<evidence type="ECO:0000256" key="5">
    <source>
        <dbReference type="SAM" id="Phobius"/>
    </source>
</evidence>
<evidence type="ECO:0000256" key="1">
    <source>
        <dbReference type="ARBA" id="ARBA00004127"/>
    </source>
</evidence>
<gene>
    <name evidence="7" type="ORF">ABB05_16570</name>
</gene>
<dbReference type="OrthoDB" id="9793277at2"/>
<dbReference type="Pfam" id="PF06803">
    <property type="entry name" value="DUF1232"/>
    <property type="match status" value="1"/>
</dbReference>
<name>A0A177ZK66_9BACI</name>
<reference evidence="7 8" key="1">
    <citation type="submission" date="2015-05" db="EMBL/GenBank/DDBJ databases">
        <title>Comparison of genome.</title>
        <authorList>
            <person name="Zheng Z."/>
            <person name="Sun M."/>
        </authorList>
    </citation>
    <scope>NUCLEOTIDE SEQUENCE [LARGE SCALE GENOMIC DNA]</scope>
    <source>
        <strain evidence="7 8">G25-74</strain>
    </source>
</reference>
<dbReference type="PROSITE" id="PS50943">
    <property type="entry name" value="HTH_CROC1"/>
    <property type="match status" value="1"/>
</dbReference>
<keyword evidence="4 5" id="KW-0472">Membrane</keyword>
<feature type="transmembrane region" description="Helical" evidence="5">
    <location>
        <begin position="165"/>
        <end position="182"/>
    </location>
</feature>
<dbReference type="SMART" id="SM00530">
    <property type="entry name" value="HTH_XRE"/>
    <property type="match status" value="1"/>
</dbReference>
<keyword evidence="2 5" id="KW-0812">Transmembrane</keyword>
<dbReference type="InterPro" id="IPR001387">
    <property type="entry name" value="Cro/C1-type_HTH"/>
</dbReference>
<dbReference type="STRING" id="217031.ABB05_16570"/>
<feature type="domain" description="HTH cro/C1-type" evidence="6">
    <location>
        <begin position="15"/>
        <end position="69"/>
    </location>
</feature>
<dbReference type="CDD" id="cd00093">
    <property type="entry name" value="HTH_XRE"/>
    <property type="match status" value="1"/>
</dbReference>
<dbReference type="InterPro" id="IPR010982">
    <property type="entry name" value="Lambda_DNA-bd_dom_sf"/>
</dbReference>
<protein>
    <submittedName>
        <fullName evidence="7">DNA-binding protein</fullName>
    </submittedName>
</protein>
<proteinExistence type="predicted"/>
<keyword evidence="8" id="KW-1185">Reference proteome</keyword>
<evidence type="ECO:0000313" key="7">
    <source>
        <dbReference type="EMBL" id="OAK68174.1"/>
    </source>
</evidence>
<dbReference type="Pfam" id="PF13443">
    <property type="entry name" value="HTH_26"/>
    <property type="match status" value="1"/>
</dbReference>
<dbReference type="AlphaFoldDB" id="A0A177ZK66"/>
<dbReference type="Gene3D" id="1.10.260.40">
    <property type="entry name" value="lambda repressor-like DNA-binding domains"/>
    <property type="match status" value="1"/>
</dbReference>
<dbReference type="GO" id="GO:0003677">
    <property type="term" value="F:DNA binding"/>
    <property type="evidence" value="ECO:0007669"/>
    <property type="project" value="UniProtKB-KW"/>
</dbReference>
<dbReference type="InterPro" id="IPR010652">
    <property type="entry name" value="DUF1232"/>
</dbReference>